<dbReference type="AlphaFoldDB" id="A0A2J0KYD3"/>
<evidence type="ECO:0000313" key="1">
    <source>
        <dbReference type="EMBL" id="PIU41410.1"/>
    </source>
</evidence>
<accession>A0A2J0KYD3</accession>
<name>A0A2J0KYD3_9BACT</name>
<evidence type="ECO:0000313" key="2">
    <source>
        <dbReference type="Proteomes" id="UP000230052"/>
    </source>
</evidence>
<comment type="caution">
    <text evidence="1">The sequence shown here is derived from an EMBL/GenBank/DDBJ whole genome shotgun (WGS) entry which is preliminary data.</text>
</comment>
<reference evidence="1 2" key="1">
    <citation type="submission" date="2017-09" db="EMBL/GenBank/DDBJ databases">
        <title>Depth-based differentiation of microbial function through sediment-hosted aquifers and enrichment of novel symbionts in the deep terrestrial subsurface.</title>
        <authorList>
            <person name="Probst A.J."/>
            <person name="Ladd B."/>
            <person name="Jarett J.K."/>
            <person name="Geller-Mcgrath D.E."/>
            <person name="Sieber C.M."/>
            <person name="Emerson J.B."/>
            <person name="Anantharaman K."/>
            <person name="Thomas B.C."/>
            <person name="Malmstrom R."/>
            <person name="Stieglmeier M."/>
            <person name="Klingl A."/>
            <person name="Woyke T."/>
            <person name="Ryan C.M."/>
            <person name="Banfield J.F."/>
        </authorList>
    </citation>
    <scope>NUCLEOTIDE SEQUENCE [LARGE SCALE GENOMIC DNA]</scope>
    <source>
        <strain evidence="1">CG07_land_8_20_14_0_80_42_15</strain>
    </source>
</reference>
<gene>
    <name evidence="1" type="ORF">COS99_05605</name>
</gene>
<sequence length="120" mass="14872">MITGKICSVCGKEFIPNKYRPNQTVCSSLECQYKRQLDNMKEWRGRNTDYFKCRESKDASWKATCRERAKRWREMHKEYLSLYRQEHKDLHRVYMREYMRKYRKKSRGKKIDEAETQQEQ</sequence>
<protein>
    <submittedName>
        <fullName evidence="1">Uncharacterized protein</fullName>
    </submittedName>
</protein>
<dbReference type="Proteomes" id="UP000230052">
    <property type="component" value="Unassembled WGS sequence"/>
</dbReference>
<dbReference type="EMBL" id="PEWV01000059">
    <property type="protein sequence ID" value="PIU41410.1"/>
    <property type="molecule type" value="Genomic_DNA"/>
</dbReference>
<proteinExistence type="predicted"/>
<organism evidence="1 2">
    <name type="scientific">Candidatus Aquitaenariimonas noxiae</name>
    <dbReference type="NCBI Taxonomy" id="1974741"/>
    <lineage>
        <taxon>Bacteria</taxon>
        <taxon>Pseudomonadati</taxon>
        <taxon>Candidatus Omnitrophota</taxon>
        <taxon>Candidatus Aquitaenariimonas</taxon>
    </lineage>
</organism>